<feature type="signal peptide" evidence="1">
    <location>
        <begin position="1"/>
        <end position="20"/>
    </location>
</feature>
<name>A8GMH6_RICAH</name>
<reference evidence="2" key="1">
    <citation type="submission" date="2007-09" db="EMBL/GenBank/DDBJ databases">
        <title>Complete Genome Sequence of Rickettsia akari.</title>
        <authorList>
            <person name="Madan A."/>
            <person name="Fahey J."/>
            <person name="Helton E."/>
            <person name="Ketteman M."/>
            <person name="Madan A."/>
            <person name="Rodrigues S."/>
            <person name="Sanchez A."/>
            <person name="Whiting M."/>
            <person name="Dasch G."/>
            <person name="Eremeeva M."/>
        </authorList>
    </citation>
    <scope>NUCLEOTIDE SEQUENCE</scope>
    <source>
        <strain evidence="2">Hartford</strain>
    </source>
</reference>
<accession>A8GMH6</accession>
<keyword evidence="1" id="KW-0732">Signal</keyword>
<dbReference type="RefSeq" id="WP_012013471.1">
    <property type="nucleotide sequence ID" value="NC_009881.1"/>
</dbReference>
<keyword evidence="3" id="KW-1185">Reference proteome</keyword>
<feature type="chain" id="PRO_5002720042" evidence="1">
    <location>
        <begin position="21"/>
        <end position="103"/>
    </location>
</feature>
<evidence type="ECO:0000313" key="3">
    <source>
        <dbReference type="Proteomes" id="UP000006830"/>
    </source>
</evidence>
<protein>
    <submittedName>
        <fullName evidence="2">Cell surface antigen-like protein Sca8</fullName>
    </submittedName>
</protein>
<organism evidence="2 3">
    <name type="scientific">Rickettsia akari (strain Hartford)</name>
    <dbReference type="NCBI Taxonomy" id="293614"/>
    <lineage>
        <taxon>Bacteria</taxon>
        <taxon>Pseudomonadati</taxon>
        <taxon>Pseudomonadota</taxon>
        <taxon>Alphaproteobacteria</taxon>
        <taxon>Rickettsiales</taxon>
        <taxon>Rickettsiaceae</taxon>
        <taxon>Rickettsieae</taxon>
        <taxon>Rickettsia</taxon>
        <taxon>spotted fever group</taxon>
    </lineage>
</organism>
<proteinExistence type="predicted"/>
<dbReference type="Proteomes" id="UP000006830">
    <property type="component" value="Chromosome"/>
</dbReference>
<dbReference type="HOGENOM" id="CLU_2261678_0_0_5"/>
<evidence type="ECO:0000256" key="1">
    <source>
        <dbReference type="SAM" id="SignalP"/>
    </source>
</evidence>
<sequence>MTKNINSKLTKLFLLSCANAAIMTAMPINEDITIADILTKNASYTALTGQAQCEGIKNLVANVNFKTVLEPDRRVLQEIVIRDFDTHNTNLGDILLLEQKKMP</sequence>
<dbReference type="KEGG" id="rak:A1C_01415"/>
<dbReference type="AlphaFoldDB" id="A8GMH6"/>
<dbReference type="EMBL" id="CP000847">
    <property type="protein sequence ID" value="ABV74601.1"/>
    <property type="molecule type" value="Genomic_DNA"/>
</dbReference>
<gene>
    <name evidence="2" type="ordered locus">A1C_01415</name>
</gene>
<evidence type="ECO:0000313" key="2">
    <source>
        <dbReference type="EMBL" id="ABV74601.1"/>
    </source>
</evidence>